<keyword evidence="2" id="KW-1185">Reference proteome</keyword>
<sequence length="35" mass="4403">LFYSFFSKKKRIKKKRKKHLINFLKNLFFNKKQGV</sequence>
<reference evidence="1" key="2">
    <citation type="submission" date="2020-11" db="EMBL/GenBank/DDBJ databases">
        <authorList>
            <person name="Cecchin M."/>
            <person name="Marcolungo L."/>
            <person name="Rossato M."/>
            <person name="Girolomoni L."/>
            <person name="Cosentino E."/>
            <person name="Cuine S."/>
            <person name="Li-Beisson Y."/>
            <person name="Delledonne M."/>
            <person name="Ballottari M."/>
        </authorList>
    </citation>
    <scope>NUCLEOTIDE SEQUENCE</scope>
    <source>
        <strain evidence="1">211/11P</strain>
        <tissue evidence="1">Whole cell</tissue>
    </source>
</reference>
<dbReference type="EMBL" id="SIDB01000045">
    <property type="protein sequence ID" value="KAI3423014.1"/>
    <property type="molecule type" value="Genomic_DNA"/>
</dbReference>
<organism evidence="1 2">
    <name type="scientific">Chlorella vulgaris</name>
    <name type="common">Green alga</name>
    <dbReference type="NCBI Taxonomy" id="3077"/>
    <lineage>
        <taxon>Eukaryota</taxon>
        <taxon>Viridiplantae</taxon>
        <taxon>Chlorophyta</taxon>
        <taxon>core chlorophytes</taxon>
        <taxon>Trebouxiophyceae</taxon>
        <taxon>Chlorellales</taxon>
        <taxon>Chlorellaceae</taxon>
        <taxon>Chlorella clade</taxon>
        <taxon>Chlorella</taxon>
    </lineage>
</organism>
<accession>A0A9D4TEF8</accession>
<keyword evidence="1" id="KW-0496">Mitochondrion</keyword>
<feature type="non-terminal residue" evidence="1">
    <location>
        <position position="35"/>
    </location>
</feature>
<geneLocation type="mitochondrion" evidence="1"/>
<reference evidence="1" key="1">
    <citation type="journal article" date="2019" name="Plant J.">
        <title>Chlorella vulgaris genome assembly and annotation reveals the molecular basis for metabolic acclimation to high light conditions.</title>
        <authorList>
            <person name="Cecchin M."/>
            <person name="Marcolungo L."/>
            <person name="Rossato M."/>
            <person name="Girolomoni L."/>
            <person name="Cosentino E."/>
            <person name="Cuine S."/>
            <person name="Li-Beisson Y."/>
            <person name="Delledonne M."/>
            <person name="Ballottari M."/>
        </authorList>
    </citation>
    <scope>NUCLEOTIDE SEQUENCE</scope>
    <source>
        <strain evidence="1">211/11P</strain>
    </source>
</reference>
<evidence type="ECO:0000313" key="1">
    <source>
        <dbReference type="EMBL" id="KAI3423014.1"/>
    </source>
</evidence>
<comment type="caution">
    <text evidence="1">The sequence shown here is derived from an EMBL/GenBank/DDBJ whole genome shotgun (WGS) entry which is preliminary data.</text>
</comment>
<gene>
    <name evidence="1" type="ORF">D9Q98_010857</name>
</gene>
<dbReference type="AlphaFoldDB" id="A0A9D4TEF8"/>
<name>A0A9D4TEF8_CHLVU</name>
<evidence type="ECO:0000313" key="2">
    <source>
        <dbReference type="Proteomes" id="UP001055712"/>
    </source>
</evidence>
<protein>
    <submittedName>
        <fullName evidence="1">Uncharacterized protein</fullName>
    </submittedName>
</protein>
<feature type="non-terminal residue" evidence="1">
    <location>
        <position position="1"/>
    </location>
</feature>
<proteinExistence type="predicted"/>
<dbReference type="Proteomes" id="UP001055712">
    <property type="component" value="Unassembled WGS sequence"/>
</dbReference>